<dbReference type="GO" id="GO:0006506">
    <property type="term" value="P:GPI anchor biosynthetic process"/>
    <property type="evidence" value="ECO:0007669"/>
    <property type="project" value="TreeGrafter"/>
</dbReference>
<dbReference type="SUPFAM" id="SSF53756">
    <property type="entry name" value="UDP-Glycosyltransferase/glycogen phosphorylase"/>
    <property type="match status" value="1"/>
</dbReference>
<feature type="domain" description="Glycosyltransferase subfamily 4-like N-terminal" evidence="3">
    <location>
        <begin position="20"/>
        <end position="182"/>
    </location>
</feature>
<evidence type="ECO:0000259" key="2">
    <source>
        <dbReference type="Pfam" id="PF00534"/>
    </source>
</evidence>
<evidence type="ECO:0000313" key="5">
    <source>
        <dbReference type="Proteomes" id="UP000016927"/>
    </source>
</evidence>
<reference evidence="4 5" key="1">
    <citation type="journal article" date="2013" name="BMC Genomics">
        <title>Comparative genomics of parasitic silkworm microsporidia reveal an association between genome expansion and host adaptation.</title>
        <authorList>
            <person name="Pan G."/>
            <person name="Xu J."/>
            <person name="Li T."/>
            <person name="Xia Q."/>
            <person name="Liu S.L."/>
            <person name="Zhang G."/>
            <person name="Li S."/>
            <person name="Li C."/>
            <person name="Liu H."/>
            <person name="Yang L."/>
            <person name="Liu T."/>
            <person name="Zhang X."/>
            <person name="Wu Z."/>
            <person name="Fan W."/>
            <person name="Dang X."/>
            <person name="Xiang H."/>
            <person name="Tao M."/>
            <person name="Li Y."/>
            <person name="Hu J."/>
            <person name="Li Z."/>
            <person name="Lin L."/>
            <person name="Luo J."/>
            <person name="Geng L."/>
            <person name="Wang L."/>
            <person name="Long M."/>
            <person name="Wan Y."/>
            <person name="He N."/>
            <person name="Zhang Z."/>
            <person name="Lu C."/>
            <person name="Keeling P.J."/>
            <person name="Wang J."/>
            <person name="Xiang Z."/>
            <person name="Zhou Z."/>
        </authorList>
    </citation>
    <scope>NUCLEOTIDE SEQUENCE [LARGE SCALE GENOMIC DNA]</scope>
    <source>
        <strain evidence="5">CQ1 / CVCC 102059</strain>
    </source>
</reference>
<dbReference type="Proteomes" id="UP000016927">
    <property type="component" value="Unassembled WGS sequence"/>
</dbReference>
<name>R0MNM5_NOSB1</name>
<sequence>MTRRLFNIAMVTDFYYPSTGGIETHIRYLSKELIKKGHKVIIITHTSTNMEECEEFKDLKVYALDLPIVAMNTTFPTIFSNFQIYKEIFAEEEIDIVHGHQSMSNLCLEGIFHGRTLNLKTVLTEHSLFEVRPFENIVVNKLAKFILKTVDKCICVSQTSKVNLNKRTEISLEKITVIQNGVINKKFYPSQTRKRGKNVIVMSRLVYRKGIDLLVGAIPIICAKDKDIKIYIAGDGPKLDAIQQAIDDNDLSERVTVMGELKHHEAGDFLRTGDVFLNTSLTETFCMAILEASMCGLHVVSTNVGGIHEVLPDKLITFAKPTSEDLALKVVKEVNNFNRKVDSEMYSFLRDKYDWTRIAEKTERLYYEIETKEMTFIERLRLYDHIFARFLIILEYVWLYCLSN</sequence>
<dbReference type="EMBL" id="KB908935">
    <property type="protein sequence ID" value="EOB14458.1"/>
    <property type="molecule type" value="Genomic_DNA"/>
</dbReference>
<dbReference type="PANTHER" id="PTHR45871">
    <property type="entry name" value="N-ACETYLGLUCOSAMINYL-PHOSPHATIDYLINOSITOL BIOSYNTHETIC PROTEIN"/>
    <property type="match status" value="1"/>
</dbReference>
<dbReference type="GO" id="GO:0000506">
    <property type="term" value="C:glycosylphosphatidylinositol-N-acetylglucosaminyltransferase (GPI-GnT) complex"/>
    <property type="evidence" value="ECO:0007669"/>
    <property type="project" value="TreeGrafter"/>
</dbReference>
<feature type="domain" description="Glycosyl transferase family 1" evidence="2">
    <location>
        <begin position="191"/>
        <end position="330"/>
    </location>
</feature>
<dbReference type="HOGENOM" id="CLU_009583_19_0_1"/>
<proteinExistence type="predicted"/>
<keyword evidence="1 4" id="KW-0328">Glycosyltransferase</keyword>
<dbReference type="VEuPathDB" id="MicrosporidiaDB:NBO_27g0015"/>
<evidence type="ECO:0000259" key="3">
    <source>
        <dbReference type="Pfam" id="PF13439"/>
    </source>
</evidence>
<dbReference type="AlphaFoldDB" id="R0MNM5"/>
<dbReference type="InterPro" id="IPR001296">
    <property type="entry name" value="Glyco_trans_1"/>
</dbReference>
<dbReference type="OrthoDB" id="734129at2759"/>
<gene>
    <name evidence="4" type="primary">PIGA</name>
    <name evidence="4" type="ORF">NBO_27g0015</name>
</gene>
<keyword evidence="4" id="KW-0808">Transferase</keyword>
<dbReference type="PANTHER" id="PTHR45871:SF1">
    <property type="entry name" value="PHOSPHATIDYLINOSITOL N-ACETYLGLUCOSAMINYLTRANSFERASE SUBUNIT A"/>
    <property type="match status" value="1"/>
</dbReference>
<dbReference type="Gene3D" id="3.40.50.2000">
    <property type="entry name" value="Glycogen Phosphorylase B"/>
    <property type="match status" value="2"/>
</dbReference>
<dbReference type="OMA" id="SHFWMSG"/>
<evidence type="ECO:0000256" key="1">
    <source>
        <dbReference type="ARBA" id="ARBA00022676"/>
    </source>
</evidence>
<organism evidence="4 5">
    <name type="scientific">Nosema bombycis (strain CQ1 / CVCC 102059)</name>
    <name type="common">Microsporidian parasite</name>
    <name type="synonym">Pebrine of silkworm</name>
    <dbReference type="NCBI Taxonomy" id="578461"/>
    <lineage>
        <taxon>Eukaryota</taxon>
        <taxon>Fungi</taxon>
        <taxon>Fungi incertae sedis</taxon>
        <taxon>Microsporidia</taxon>
        <taxon>Nosematidae</taxon>
        <taxon>Nosema</taxon>
    </lineage>
</organism>
<evidence type="ECO:0000313" key="4">
    <source>
        <dbReference type="EMBL" id="EOB14458.1"/>
    </source>
</evidence>
<dbReference type="Pfam" id="PF00534">
    <property type="entry name" value="Glycos_transf_1"/>
    <property type="match status" value="1"/>
</dbReference>
<accession>R0MNM5</accession>
<dbReference type="STRING" id="578461.R0MNM5"/>
<protein>
    <submittedName>
        <fullName evidence="4">Phosphatidylinositol N-acetylglucosaminyltransferase subunit A</fullName>
    </submittedName>
</protein>
<dbReference type="InterPro" id="IPR028098">
    <property type="entry name" value="Glyco_trans_4-like_N"/>
</dbReference>
<dbReference type="Pfam" id="PF13439">
    <property type="entry name" value="Glyco_transf_4"/>
    <property type="match status" value="1"/>
</dbReference>
<keyword evidence="5" id="KW-1185">Reference proteome</keyword>
<dbReference type="GO" id="GO:0017176">
    <property type="term" value="F:phosphatidylinositol N-acetylglucosaminyltransferase activity"/>
    <property type="evidence" value="ECO:0007669"/>
    <property type="project" value="TreeGrafter"/>
</dbReference>